<evidence type="ECO:0000256" key="1">
    <source>
        <dbReference type="ARBA" id="ARBA00004651"/>
    </source>
</evidence>
<dbReference type="InterPro" id="IPR001123">
    <property type="entry name" value="LeuE-type"/>
</dbReference>
<dbReference type="AlphaFoldDB" id="A0A506XY77"/>
<dbReference type="PANTHER" id="PTHR30086:SF20">
    <property type="entry name" value="ARGININE EXPORTER PROTEIN ARGO-RELATED"/>
    <property type="match status" value="1"/>
</dbReference>
<evidence type="ECO:0000256" key="5">
    <source>
        <dbReference type="ARBA" id="ARBA00023136"/>
    </source>
</evidence>
<reference evidence="7 8" key="1">
    <citation type="submission" date="2019-06" db="EMBL/GenBank/DDBJ databases">
        <authorList>
            <person name="Li F."/>
        </authorList>
    </citation>
    <scope>NUCLEOTIDE SEQUENCE [LARGE SCALE GENOMIC DNA]</scope>
    <source>
        <strain evidence="7 8">10F1D-1</strain>
    </source>
</reference>
<keyword evidence="8" id="KW-1185">Reference proteome</keyword>
<accession>A0A506XY77</accession>
<dbReference type="Pfam" id="PF01810">
    <property type="entry name" value="LysE"/>
    <property type="match status" value="1"/>
</dbReference>
<organism evidence="7 8">
    <name type="scientific">Schumannella soli</name>
    <dbReference type="NCBI Taxonomy" id="2590779"/>
    <lineage>
        <taxon>Bacteria</taxon>
        <taxon>Bacillati</taxon>
        <taxon>Actinomycetota</taxon>
        <taxon>Actinomycetes</taxon>
        <taxon>Micrococcales</taxon>
        <taxon>Microbacteriaceae</taxon>
        <taxon>Schumannella</taxon>
    </lineage>
</organism>
<sequence>MTFWQAIGGFAVVATLLTIIPGLDTTLVLRSGLTKGKRVAVATAAGIESGALVWGVAAAVGASALLAASELAYRILTIAGALYMVYLGASLIWKSFRRSAHAPVEVPTIDTRGRHPYVRAWATGAMTNLLNPKVGVFYIATIPQFIPHGSSPIVMGLVLAIVHNLISVVWFAGIIVASSVASRWLRNARAIRIIDRITGTVLIGFGTKLAIAPH</sequence>
<dbReference type="EMBL" id="VHQG01000004">
    <property type="protein sequence ID" value="TPW74563.1"/>
    <property type="molecule type" value="Genomic_DNA"/>
</dbReference>
<evidence type="ECO:0000313" key="7">
    <source>
        <dbReference type="EMBL" id="TPW74563.1"/>
    </source>
</evidence>
<gene>
    <name evidence="7" type="ORF">FJ657_13275</name>
</gene>
<feature type="transmembrane region" description="Helical" evidence="6">
    <location>
        <begin position="41"/>
        <end position="65"/>
    </location>
</feature>
<protein>
    <submittedName>
        <fullName evidence="7">LysE family translocator</fullName>
    </submittedName>
</protein>
<dbReference type="GO" id="GO:0005886">
    <property type="term" value="C:plasma membrane"/>
    <property type="evidence" value="ECO:0007669"/>
    <property type="project" value="UniProtKB-SubCell"/>
</dbReference>
<keyword evidence="3 6" id="KW-0812">Transmembrane</keyword>
<feature type="transmembrane region" description="Helical" evidence="6">
    <location>
        <begin position="6"/>
        <end position="29"/>
    </location>
</feature>
<feature type="transmembrane region" description="Helical" evidence="6">
    <location>
        <begin position="71"/>
        <end position="93"/>
    </location>
</feature>
<dbReference type="OrthoDB" id="3175972at2"/>
<dbReference type="PIRSF" id="PIRSF006324">
    <property type="entry name" value="LeuE"/>
    <property type="match status" value="1"/>
</dbReference>
<evidence type="ECO:0000256" key="4">
    <source>
        <dbReference type="ARBA" id="ARBA00022989"/>
    </source>
</evidence>
<keyword evidence="5 6" id="KW-0472">Membrane</keyword>
<evidence type="ECO:0000313" key="8">
    <source>
        <dbReference type="Proteomes" id="UP000316252"/>
    </source>
</evidence>
<comment type="subcellular location">
    <subcellularLocation>
        <location evidence="1">Cell membrane</location>
        <topology evidence="1">Multi-pass membrane protein</topology>
    </subcellularLocation>
</comment>
<evidence type="ECO:0000256" key="3">
    <source>
        <dbReference type="ARBA" id="ARBA00022692"/>
    </source>
</evidence>
<proteinExistence type="predicted"/>
<feature type="transmembrane region" description="Helical" evidence="6">
    <location>
        <begin position="120"/>
        <end position="141"/>
    </location>
</feature>
<dbReference type="PANTHER" id="PTHR30086">
    <property type="entry name" value="ARGININE EXPORTER PROTEIN ARGO"/>
    <property type="match status" value="1"/>
</dbReference>
<comment type="caution">
    <text evidence="7">The sequence shown here is derived from an EMBL/GenBank/DDBJ whole genome shotgun (WGS) entry which is preliminary data.</text>
</comment>
<keyword evidence="2" id="KW-1003">Cell membrane</keyword>
<evidence type="ECO:0000256" key="6">
    <source>
        <dbReference type="SAM" id="Phobius"/>
    </source>
</evidence>
<feature type="transmembrane region" description="Helical" evidence="6">
    <location>
        <begin position="153"/>
        <end position="181"/>
    </location>
</feature>
<dbReference type="RefSeq" id="WP_141164201.1">
    <property type="nucleotide sequence ID" value="NZ_VHQG01000004.1"/>
</dbReference>
<name>A0A506XY77_9MICO</name>
<evidence type="ECO:0000256" key="2">
    <source>
        <dbReference type="ARBA" id="ARBA00022475"/>
    </source>
</evidence>
<dbReference type="GO" id="GO:0015171">
    <property type="term" value="F:amino acid transmembrane transporter activity"/>
    <property type="evidence" value="ECO:0007669"/>
    <property type="project" value="TreeGrafter"/>
</dbReference>
<dbReference type="Proteomes" id="UP000316252">
    <property type="component" value="Unassembled WGS sequence"/>
</dbReference>
<keyword evidence="4 6" id="KW-1133">Transmembrane helix</keyword>